<feature type="compositionally biased region" description="Polar residues" evidence="1">
    <location>
        <begin position="1"/>
        <end position="19"/>
    </location>
</feature>
<evidence type="ECO:0000256" key="1">
    <source>
        <dbReference type="SAM" id="MobiDB-lite"/>
    </source>
</evidence>
<evidence type="ECO:0000313" key="2">
    <source>
        <dbReference type="EMBL" id="KAL0189484.1"/>
    </source>
</evidence>
<feature type="non-terminal residue" evidence="2">
    <location>
        <position position="54"/>
    </location>
</feature>
<dbReference type="AlphaFoldDB" id="A0ABD0QTE3"/>
<proteinExistence type="predicted"/>
<evidence type="ECO:0000313" key="3">
    <source>
        <dbReference type="Proteomes" id="UP001529510"/>
    </source>
</evidence>
<dbReference type="Proteomes" id="UP001529510">
    <property type="component" value="Unassembled WGS sequence"/>
</dbReference>
<dbReference type="EMBL" id="JAMKFB020000007">
    <property type="protein sequence ID" value="KAL0189484.1"/>
    <property type="molecule type" value="Genomic_DNA"/>
</dbReference>
<sequence>AQINLASLRNNSLTNQDNPLDSHGDSRLRNSCMSLDEKTRTMSRSGSFRDGFEE</sequence>
<name>A0ABD0QTE3_CIRMR</name>
<reference evidence="2 3" key="1">
    <citation type="submission" date="2024-05" db="EMBL/GenBank/DDBJ databases">
        <title>Genome sequencing and assembly of Indian major carp, Cirrhinus mrigala (Hamilton, 1822).</title>
        <authorList>
            <person name="Mohindra V."/>
            <person name="Chowdhury L.M."/>
            <person name="Lal K."/>
            <person name="Jena J.K."/>
        </authorList>
    </citation>
    <scope>NUCLEOTIDE SEQUENCE [LARGE SCALE GENOMIC DNA]</scope>
    <source>
        <strain evidence="2">CM1030</strain>
        <tissue evidence="2">Blood</tissue>
    </source>
</reference>
<organism evidence="2 3">
    <name type="scientific">Cirrhinus mrigala</name>
    <name type="common">Mrigala</name>
    <dbReference type="NCBI Taxonomy" id="683832"/>
    <lineage>
        <taxon>Eukaryota</taxon>
        <taxon>Metazoa</taxon>
        <taxon>Chordata</taxon>
        <taxon>Craniata</taxon>
        <taxon>Vertebrata</taxon>
        <taxon>Euteleostomi</taxon>
        <taxon>Actinopterygii</taxon>
        <taxon>Neopterygii</taxon>
        <taxon>Teleostei</taxon>
        <taxon>Ostariophysi</taxon>
        <taxon>Cypriniformes</taxon>
        <taxon>Cyprinidae</taxon>
        <taxon>Labeoninae</taxon>
        <taxon>Labeonini</taxon>
        <taxon>Cirrhinus</taxon>
    </lineage>
</organism>
<feature type="region of interest" description="Disordered" evidence="1">
    <location>
        <begin position="1"/>
        <end position="54"/>
    </location>
</feature>
<protein>
    <submittedName>
        <fullName evidence="2">Uncharacterized protein</fullName>
    </submittedName>
</protein>
<comment type="caution">
    <text evidence="2">The sequence shown here is derived from an EMBL/GenBank/DDBJ whole genome shotgun (WGS) entry which is preliminary data.</text>
</comment>
<keyword evidence="3" id="KW-1185">Reference proteome</keyword>
<feature type="non-terminal residue" evidence="2">
    <location>
        <position position="1"/>
    </location>
</feature>
<accession>A0ABD0QTE3</accession>
<gene>
    <name evidence="2" type="ORF">M9458_016583</name>
</gene>